<organism evidence="2 3">
    <name type="scientific">Venenivibrio stagnispumantis</name>
    <dbReference type="NCBI Taxonomy" id="407998"/>
    <lineage>
        <taxon>Bacteria</taxon>
        <taxon>Pseudomonadati</taxon>
        <taxon>Aquificota</taxon>
        <taxon>Aquificia</taxon>
        <taxon>Aquificales</taxon>
        <taxon>Hydrogenothermaceae</taxon>
        <taxon>Venenivibrio</taxon>
    </lineage>
</organism>
<dbReference type="RefSeq" id="WP_265133737.1">
    <property type="nucleotide sequence ID" value="NZ_FXTX01000001.1"/>
</dbReference>
<dbReference type="Pfam" id="PF13614">
    <property type="entry name" value="AAA_31"/>
    <property type="match status" value="1"/>
</dbReference>
<dbReference type="EMBL" id="FXTX01000001">
    <property type="protein sequence ID" value="SMP00301.1"/>
    <property type="molecule type" value="Genomic_DNA"/>
</dbReference>
<dbReference type="SUPFAM" id="SSF52540">
    <property type="entry name" value="P-loop containing nucleoside triphosphate hydrolases"/>
    <property type="match status" value="1"/>
</dbReference>
<dbReference type="InterPro" id="IPR027417">
    <property type="entry name" value="P-loop_NTPase"/>
</dbReference>
<comment type="caution">
    <text evidence="2">The sequence shown here is derived from an EMBL/GenBank/DDBJ whole genome shotgun (WGS) entry which is preliminary data.</text>
</comment>
<dbReference type="Proteomes" id="UP001157947">
    <property type="component" value="Unassembled WGS sequence"/>
</dbReference>
<gene>
    <name evidence="2" type="ORF">SAMN06264868_10146</name>
</gene>
<name>A0AA45WIA9_9AQUI</name>
<dbReference type="InterPro" id="IPR025669">
    <property type="entry name" value="AAA_dom"/>
</dbReference>
<evidence type="ECO:0000259" key="1">
    <source>
        <dbReference type="Pfam" id="PF13614"/>
    </source>
</evidence>
<accession>A0AA45WIA9</accession>
<sequence length="242" mass="27257">MIITVASLKGGVGKSTVALNIAYGLSTKYKVLLIDSDPQNSISSFLCTDFSKGFSEVLFGDVALKDVIIKPYLDNNNFFIIPTGLKSLRYTEKYEELFDSESFKEVINQIKELSFDFVLFDTPPRISKQNEALLKNSDYFFIVVNPDPASYASFYLFLEFLKENNLENFYVIVNKVEATEIAEEFSLAIKHKSSNRIIAFVPSDIVVTESEGKCEPAIKRNPSSAFSLSIKELIDNFLKILS</sequence>
<reference evidence="2" key="1">
    <citation type="submission" date="2017-05" db="EMBL/GenBank/DDBJ databases">
        <authorList>
            <person name="Varghese N."/>
            <person name="Submissions S."/>
        </authorList>
    </citation>
    <scope>NUCLEOTIDE SEQUENCE</scope>
    <source>
        <strain evidence="2">DSM 18763</strain>
    </source>
</reference>
<feature type="domain" description="AAA" evidence="1">
    <location>
        <begin position="2"/>
        <end position="162"/>
    </location>
</feature>
<evidence type="ECO:0000313" key="2">
    <source>
        <dbReference type="EMBL" id="SMP00301.1"/>
    </source>
</evidence>
<dbReference type="InterPro" id="IPR050678">
    <property type="entry name" value="DNA_Partitioning_ATPase"/>
</dbReference>
<dbReference type="Gene3D" id="3.40.50.300">
    <property type="entry name" value="P-loop containing nucleotide triphosphate hydrolases"/>
    <property type="match status" value="1"/>
</dbReference>
<protein>
    <submittedName>
        <fullName evidence="2">Cellulose biosynthesis protein BcsQ</fullName>
    </submittedName>
</protein>
<dbReference type="PANTHER" id="PTHR13696:SF99">
    <property type="entry name" value="COBYRINIC ACID AC-DIAMIDE SYNTHASE"/>
    <property type="match status" value="1"/>
</dbReference>
<evidence type="ECO:0000313" key="3">
    <source>
        <dbReference type="Proteomes" id="UP001157947"/>
    </source>
</evidence>
<dbReference type="AlphaFoldDB" id="A0AA45WIA9"/>
<keyword evidence="3" id="KW-1185">Reference proteome</keyword>
<dbReference type="PANTHER" id="PTHR13696">
    <property type="entry name" value="P-LOOP CONTAINING NUCLEOSIDE TRIPHOSPHATE HYDROLASE"/>
    <property type="match status" value="1"/>
</dbReference>
<proteinExistence type="predicted"/>